<evidence type="ECO:0000313" key="1">
    <source>
        <dbReference type="EMBL" id="CAL8093130.1"/>
    </source>
</evidence>
<dbReference type="Gene3D" id="3.80.10.10">
    <property type="entry name" value="Ribonuclease Inhibitor"/>
    <property type="match status" value="1"/>
</dbReference>
<dbReference type="EMBL" id="CAXLJM020000026">
    <property type="protein sequence ID" value="CAL8093130.1"/>
    <property type="molecule type" value="Genomic_DNA"/>
</dbReference>
<evidence type="ECO:0008006" key="3">
    <source>
        <dbReference type="Google" id="ProtNLM"/>
    </source>
</evidence>
<dbReference type="Proteomes" id="UP001642540">
    <property type="component" value="Unassembled WGS sequence"/>
</dbReference>
<name>A0ABP1Q856_9HEXA</name>
<keyword evidence="2" id="KW-1185">Reference proteome</keyword>
<organism evidence="1 2">
    <name type="scientific">Orchesella dallaii</name>
    <dbReference type="NCBI Taxonomy" id="48710"/>
    <lineage>
        <taxon>Eukaryota</taxon>
        <taxon>Metazoa</taxon>
        <taxon>Ecdysozoa</taxon>
        <taxon>Arthropoda</taxon>
        <taxon>Hexapoda</taxon>
        <taxon>Collembola</taxon>
        <taxon>Entomobryomorpha</taxon>
        <taxon>Entomobryoidea</taxon>
        <taxon>Orchesellidae</taxon>
        <taxon>Orchesellinae</taxon>
        <taxon>Orchesella</taxon>
    </lineage>
</organism>
<sequence>MSDFRKNLGTDYPVQYPGVPSEQMQFPPSPENPFQVFPEEIWRMIVNTLEDSRDALSLLRANQLLNDAMVDVRDKLQFPLVMKLVASMLTENEFNNLRLVCKMWKKGIDEVYEKSPHGIRFKASEATYQAKVNPGVVLKTNNHVLQFHQNASMHQGNPFVGRRLTVDLQETEGYHFWRNLNNLLDEFGNYVWFLKYMCHDTTLFRNCVMRTPNVRAIYLDYSPDCEDFSWGVQEYLEENPLPRFPYLTILHANNFDRDVAGETICMQHAAQLNYVVLENPWIALDKSASFLINLDLLGGNCSITGLHIIAQTAPPLKTLKINVTGLEDNYVAVDKVFECLKCFTRSLLNLRLSGNFSDDYDDMLGYQLGLSNLTKMKISFYKGPVDPFISCKKLVHFSLEESGPIEKWNKSSMAYFTIDKKGDLVTNIWSLMPTLRKLRIPIKPYCNIRVYVGNH</sequence>
<dbReference type="InterPro" id="IPR032675">
    <property type="entry name" value="LRR_dom_sf"/>
</dbReference>
<proteinExistence type="predicted"/>
<protein>
    <recommendedName>
        <fullName evidence="3">F-box domain-containing protein</fullName>
    </recommendedName>
</protein>
<evidence type="ECO:0000313" key="2">
    <source>
        <dbReference type="Proteomes" id="UP001642540"/>
    </source>
</evidence>
<comment type="caution">
    <text evidence="1">The sequence shown here is derived from an EMBL/GenBank/DDBJ whole genome shotgun (WGS) entry which is preliminary data.</text>
</comment>
<reference evidence="1 2" key="1">
    <citation type="submission" date="2024-08" db="EMBL/GenBank/DDBJ databases">
        <authorList>
            <person name="Cucini C."/>
            <person name="Frati F."/>
        </authorList>
    </citation>
    <scope>NUCLEOTIDE SEQUENCE [LARGE SCALE GENOMIC DNA]</scope>
</reference>
<dbReference type="SUPFAM" id="SSF52047">
    <property type="entry name" value="RNI-like"/>
    <property type="match status" value="1"/>
</dbReference>
<gene>
    <name evidence="1" type="ORF">ODALV1_LOCUS8418</name>
</gene>
<accession>A0ABP1Q856</accession>